<keyword evidence="3" id="KW-1003">Cell membrane</keyword>
<dbReference type="KEGG" id="frx:F7310_07705"/>
<protein>
    <recommendedName>
        <fullName evidence="7">Protein MgtC</fullName>
    </recommendedName>
</protein>
<reference evidence="9 10" key="1">
    <citation type="journal article" date="2016" name="Appl. Environ. Microbiol.">
        <title>Whole genome relationships among Francisella bacteria of diverse origin define new species and provide specific regions for detection.</title>
        <authorList>
            <person name="Challacombe J.F."/>
            <person name="Petersen J.M."/>
            <person name="Gallegos-Graves V."/>
            <person name="Hodge D."/>
            <person name="Pillai S."/>
            <person name="Kuske C.R."/>
        </authorList>
    </citation>
    <scope>NUCLEOTIDE SEQUENCE [LARGE SCALE GENOMIC DNA]</scope>
    <source>
        <strain evidence="10">TX07-7310</strain>
    </source>
</reference>
<proteinExistence type="inferred from homology"/>
<dbReference type="STRING" id="573570.F7310_07705"/>
<organism evidence="9 10">
    <name type="scientific">Francisella uliginis</name>
    <dbReference type="NCBI Taxonomy" id="573570"/>
    <lineage>
        <taxon>Bacteria</taxon>
        <taxon>Pseudomonadati</taxon>
        <taxon>Pseudomonadota</taxon>
        <taxon>Gammaproteobacteria</taxon>
        <taxon>Thiotrichales</taxon>
        <taxon>Francisellaceae</taxon>
        <taxon>Francisella</taxon>
    </lineage>
</organism>
<keyword evidence="10" id="KW-1185">Reference proteome</keyword>
<gene>
    <name evidence="9" type="ORF">F7310_07705</name>
</gene>
<evidence type="ECO:0000256" key="2">
    <source>
        <dbReference type="ARBA" id="ARBA00009298"/>
    </source>
</evidence>
<evidence type="ECO:0000313" key="9">
    <source>
        <dbReference type="EMBL" id="API87251.1"/>
    </source>
</evidence>
<dbReference type="PANTHER" id="PTHR33778:SF1">
    <property type="entry name" value="MAGNESIUM TRANSPORTER YHID-RELATED"/>
    <property type="match status" value="1"/>
</dbReference>
<evidence type="ECO:0000256" key="1">
    <source>
        <dbReference type="ARBA" id="ARBA00004651"/>
    </source>
</evidence>
<dbReference type="GO" id="GO:0005886">
    <property type="term" value="C:plasma membrane"/>
    <property type="evidence" value="ECO:0007669"/>
    <property type="project" value="UniProtKB-SubCell"/>
</dbReference>
<evidence type="ECO:0000256" key="5">
    <source>
        <dbReference type="ARBA" id="ARBA00022989"/>
    </source>
</evidence>
<accession>A0A1L4BTS8</accession>
<feature type="transmembrane region" description="Helical" evidence="7">
    <location>
        <begin position="37"/>
        <end position="58"/>
    </location>
</feature>
<name>A0A1L4BTS8_9GAMM</name>
<dbReference type="PANTHER" id="PTHR33778">
    <property type="entry name" value="PROTEIN MGTC"/>
    <property type="match status" value="1"/>
</dbReference>
<keyword evidence="5 7" id="KW-1133">Transmembrane helix</keyword>
<evidence type="ECO:0000259" key="8">
    <source>
        <dbReference type="Pfam" id="PF02308"/>
    </source>
</evidence>
<comment type="similarity">
    <text evidence="2 7">Belongs to the MgtC/SapB family.</text>
</comment>
<feature type="domain" description="MgtC/SapB/SrpB/YhiD N-terminal" evidence="8">
    <location>
        <begin position="13"/>
        <end position="134"/>
    </location>
</feature>
<evidence type="ECO:0000313" key="10">
    <source>
        <dbReference type="Proteomes" id="UP000184222"/>
    </source>
</evidence>
<evidence type="ECO:0000256" key="4">
    <source>
        <dbReference type="ARBA" id="ARBA00022692"/>
    </source>
</evidence>
<keyword evidence="6 7" id="KW-0472">Membrane</keyword>
<dbReference type="EMBL" id="CP016796">
    <property type="protein sequence ID" value="API87251.1"/>
    <property type="molecule type" value="Genomic_DNA"/>
</dbReference>
<dbReference type="PRINTS" id="PR01837">
    <property type="entry name" value="MGTCSAPBPROT"/>
</dbReference>
<feature type="transmembrane region" description="Helical" evidence="7">
    <location>
        <begin position="108"/>
        <end position="131"/>
    </location>
</feature>
<dbReference type="InterPro" id="IPR003416">
    <property type="entry name" value="MgtC/SapB/SrpB/YhiD_fam"/>
</dbReference>
<sequence>MEVYRVFEIMQITVAAFCGIAVGVERQHYGSSAGIRTYALVCVGSCLFGIISTHAMGGAYYESIADPTRIAAQIVTGVGFIGGGIIFKDSNRVRGITTASTVWIMASIGLAIAFEMFLLPIAATILCIIILTSNRWPFFKKIGKKHKHYSEDEE</sequence>
<evidence type="ECO:0000256" key="7">
    <source>
        <dbReference type="RuleBase" id="RU365041"/>
    </source>
</evidence>
<keyword evidence="7" id="KW-0997">Cell inner membrane</keyword>
<evidence type="ECO:0000256" key="3">
    <source>
        <dbReference type="ARBA" id="ARBA00022475"/>
    </source>
</evidence>
<dbReference type="AlphaFoldDB" id="A0A1L4BTS8"/>
<evidence type="ECO:0000256" key="6">
    <source>
        <dbReference type="ARBA" id="ARBA00023136"/>
    </source>
</evidence>
<dbReference type="Pfam" id="PF02308">
    <property type="entry name" value="MgtC"/>
    <property type="match status" value="1"/>
</dbReference>
<dbReference type="InterPro" id="IPR049177">
    <property type="entry name" value="MgtC_SapB_SrpB_YhiD_N"/>
</dbReference>
<feature type="transmembrane region" description="Helical" evidence="7">
    <location>
        <begin position="70"/>
        <end position="87"/>
    </location>
</feature>
<dbReference type="Proteomes" id="UP000184222">
    <property type="component" value="Chromosome"/>
</dbReference>
<keyword evidence="4 7" id="KW-0812">Transmembrane</keyword>
<comment type="subcellular location">
    <subcellularLocation>
        <location evidence="7">Cell inner membrane</location>
        <topology evidence="7">Multi-pass membrane protein</topology>
    </subcellularLocation>
    <subcellularLocation>
        <location evidence="1">Cell membrane</location>
        <topology evidence="1">Multi-pass membrane protein</topology>
    </subcellularLocation>
</comment>